<dbReference type="EMBL" id="QRDY01000011">
    <property type="protein sequence ID" value="RED57106.1"/>
    <property type="molecule type" value="Genomic_DNA"/>
</dbReference>
<dbReference type="SMART" id="SM00382">
    <property type="entry name" value="AAA"/>
    <property type="match status" value="1"/>
</dbReference>
<dbReference type="PANTHER" id="PTHR42939">
    <property type="entry name" value="ABC TRANSPORTER ATP-BINDING PROTEIN ALBC-RELATED"/>
    <property type="match status" value="1"/>
</dbReference>
<keyword evidence="3 5" id="KW-0067">ATP-binding</keyword>
<dbReference type="CDD" id="cd03230">
    <property type="entry name" value="ABC_DR_subfamily_A"/>
    <property type="match status" value="1"/>
</dbReference>
<accession>A0A3D9I7F6</accession>
<dbReference type="Gene3D" id="3.40.50.300">
    <property type="entry name" value="P-loop containing nucleotide triphosphate hydrolases"/>
    <property type="match status" value="1"/>
</dbReference>
<evidence type="ECO:0000259" key="4">
    <source>
        <dbReference type="PROSITE" id="PS50893"/>
    </source>
</evidence>
<dbReference type="InterPro" id="IPR051782">
    <property type="entry name" value="ABC_Transporter_VariousFunc"/>
</dbReference>
<evidence type="ECO:0000313" key="6">
    <source>
        <dbReference type="Proteomes" id="UP000256869"/>
    </source>
</evidence>
<feature type="domain" description="ABC transporter" evidence="4">
    <location>
        <begin position="39"/>
        <end position="273"/>
    </location>
</feature>
<organism evidence="5 6">
    <name type="scientific">Cohnella lupini</name>
    <dbReference type="NCBI Taxonomy" id="1294267"/>
    <lineage>
        <taxon>Bacteria</taxon>
        <taxon>Bacillati</taxon>
        <taxon>Bacillota</taxon>
        <taxon>Bacilli</taxon>
        <taxon>Bacillales</taxon>
        <taxon>Paenibacillaceae</taxon>
        <taxon>Cohnella</taxon>
    </lineage>
</organism>
<dbReference type="PANTHER" id="PTHR42939:SF2">
    <property type="entry name" value="ABC-TYPE TRANSPORTER ATP-BINDING PROTEIN ECSA"/>
    <property type="match status" value="1"/>
</dbReference>
<dbReference type="GO" id="GO:0016887">
    <property type="term" value="F:ATP hydrolysis activity"/>
    <property type="evidence" value="ECO:0007669"/>
    <property type="project" value="InterPro"/>
</dbReference>
<dbReference type="SUPFAM" id="SSF52540">
    <property type="entry name" value="P-loop containing nucleoside triphosphate hydrolases"/>
    <property type="match status" value="1"/>
</dbReference>
<sequence length="299" mass="32520">MRLSSFLCGAPPVGIIGERLYGRDRGGIKVALKHGKENVPALEMTKLIGGYSQRRPVLHGVSITVHPGEMVGLIGLNGAGKSTAIKHILGLMVPQSGEVRVAGVKLEENREQYRSSTAYVPEQPSLFPNLTVKEHLQWTAMAYKMEEADAVKRMEELALTFRMTEAMNALPDTLSKGMKQKVMLMNALLVRPPLLIIDEPFLGLDPLAIRGLLTALEEVREGGSAILLSSHILPALERRANRLVVLHRGRMIAEGTPREVKTQAGCTDPESTLDDAFEALVLAAEAKVKAEAEGGHKRA</sequence>
<dbReference type="InterPro" id="IPR003439">
    <property type="entry name" value="ABC_transporter-like_ATP-bd"/>
</dbReference>
<dbReference type="AlphaFoldDB" id="A0A3D9I7F6"/>
<name>A0A3D9I7F6_9BACL</name>
<keyword evidence="2" id="KW-0547">Nucleotide-binding</keyword>
<gene>
    <name evidence="5" type="ORF">DFP95_11117</name>
</gene>
<keyword evidence="6" id="KW-1185">Reference proteome</keyword>
<dbReference type="Proteomes" id="UP000256869">
    <property type="component" value="Unassembled WGS sequence"/>
</dbReference>
<dbReference type="GO" id="GO:0005524">
    <property type="term" value="F:ATP binding"/>
    <property type="evidence" value="ECO:0007669"/>
    <property type="project" value="UniProtKB-KW"/>
</dbReference>
<proteinExistence type="predicted"/>
<comment type="caution">
    <text evidence="5">The sequence shown here is derived from an EMBL/GenBank/DDBJ whole genome shotgun (WGS) entry which is preliminary data.</text>
</comment>
<evidence type="ECO:0000256" key="1">
    <source>
        <dbReference type="ARBA" id="ARBA00022448"/>
    </source>
</evidence>
<protein>
    <submittedName>
        <fullName evidence="5">ABC-2 type transport system ATP-binding protein</fullName>
    </submittedName>
</protein>
<dbReference type="Pfam" id="PF00005">
    <property type="entry name" value="ABC_tran"/>
    <property type="match status" value="1"/>
</dbReference>
<dbReference type="PROSITE" id="PS50893">
    <property type="entry name" value="ABC_TRANSPORTER_2"/>
    <property type="match status" value="1"/>
</dbReference>
<evidence type="ECO:0000256" key="3">
    <source>
        <dbReference type="ARBA" id="ARBA00022840"/>
    </source>
</evidence>
<reference evidence="5 6" key="1">
    <citation type="submission" date="2018-07" db="EMBL/GenBank/DDBJ databases">
        <title>Genomic Encyclopedia of Type Strains, Phase III (KMG-III): the genomes of soil and plant-associated and newly described type strains.</title>
        <authorList>
            <person name="Whitman W."/>
        </authorList>
    </citation>
    <scope>NUCLEOTIDE SEQUENCE [LARGE SCALE GENOMIC DNA]</scope>
    <source>
        <strain evidence="5 6">CECT 8236</strain>
    </source>
</reference>
<evidence type="ECO:0000256" key="2">
    <source>
        <dbReference type="ARBA" id="ARBA00022741"/>
    </source>
</evidence>
<evidence type="ECO:0000313" key="5">
    <source>
        <dbReference type="EMBL" id="RED57106.1"/>
    </source>
</evidence>
<keyword evidence="1" id="KW-0813">Transport</keyword>
<dbReference type="InterPro" id="IPR027417">
    <property type="entry name" value="P-loop_NTPase"/>
</dbReference>
<dbReference type="InterPro" id="IPR003593">
    <property type="entry name" value="AAA+_ATPase"/>
</dbReference>